<dbReference type="AlphaFoldDB" id="A0A0J9XUE9"/>
<evidence type="ECO:0000313" key="1">
    <source>
        <dbReference type="EMBL" id="CDP95928.1"/>
    </source>
</evidence>
<sequence length="46" mass="5227">MAKLPFSSFCSYIFVMSLMNMQAIINKGSGTLRIQTEKLEEHTNES</sequence>
<accession>A0A0J9XUE9</accession>
<organism evidence="1">
    <name type="scientific">Brugia malayi</name>
    <name type="common">Filarial nematode worm</name>
    <dbReference type="NCBI Taxonomy" id="6279"/>
    <lineage>
        <taxon>Eukaryota</taxon>
        <taxon>Metazoa</taxon>
        <taxon>Ecdysozoa</taxon>
        <taxon>Nematoda</taxon>
        <taxon>Chromadorea</taxon>
        <taxon>Rhabditida</taxon>
        <taxon>Spirurina</taxon>
        <taxon>Spiruromorpha</taxon>
        <taxon>Filarioidea</taxon>
        <taxon>Onchocercidae</taxon>
        <taxon>Brugia</taxon>
    </lineage>
</organism>
<reference evidence="1" key="1">
    <citation type="journal article" date="2007" name="Science">
        <title>Draft genome of the filarial nematode parasite Brugia malayi.</title>
        <authorList>
            <person name="Ghedin E."/>
            <person name="Wang S."/>
            <person name="Spiro D."/>
            <person name="Caler E."/>
            <person name="Zhao Q."/>
            <person name="Crabtree J."/>
            <person name="Allen J.E."/>
            <person name="Delcher A.L."/>
            <person name="Guiliano D.B."/>
            <person name="Miranda-Saavedra D."/>
            <person name="Angiuoli S.V."/>
            <person name="Creasy T."/>
            <person name="Amedeo P."/>
            <person name="Haas B."/>
            <person name="El-Sayed N.M."/>
            <person name="Wortman J.R."/>
            <person name="Feldblyum T."/>
            <person name="Tallon L."/>
            <person name="Schatz M."/>
            <person name="Shumway M."/>
            <person name="Koo H."/>
            <person name="Salzberg S.L."/>
            <person name="Schobel S."/>
            <person name="Pertea M."/>
            <person name="Pop M."/>
            <person name="White O."/>
            <person name="Barton G.J."/>
            <person name="Carlow C.K."/>
            <person name="Crawford M.J."/>
            <person name="Daub J."/>
            <person name="Dimmic M.W."/>
            <person name="Estes C.F."/>
            <person name="Foster J.M."/>
            <person name="Ganatra M."/>
            <person name="Gregory W.F."/>
            <person name="Johnson N.M."/>
            <person name="Jin J."/>
            <person name="Komuniecki R."/>
            <person name="Korf I."/>
            <person name="Kumar S."/>
            <person name="Laney S."/>
            <person name="Li B.W."/>
            <person name="Li W."/>
            <person name="Lindblom T.H."/>
            <person name="Lustigman S."/>
            <person name="Ma D."/>
            <person name="Maina C.V."/>
            <person name="Martin D.M."/>
            <person name="McCarter J.P."/>
            <person name="McReynolds L."/>
            <person name="Mitreva M."/>
            <person name="Nutman T.B."/>
            <person name="Parkinson J."/>
            <person name="Peregrin-Alvarez J.M."/>
            <person name="Poole C."/>
            <person name="Ren Q."/>
            <person name="Saunders L."/>
            <person name="Sluder A.E."/>
            <person name="Smith K."/>
            <person name="Stanke M."/>
            <person name="Unnasch T.R."/>
            <person name="Ware J."/>
            <person name="Wei A.D."/>
            <person name="Weil G."/>
            <person name="Williams D.J."/>
            <person name="Zhang Y."/>
            <person name="Williams S.A."/>
            <person name="Fraser-Liggett C."/>
            <person name="Slatko B."/>
            <person name="Blaxter M.L."/>
            <person name="Scott A.L."/>
        </authorList>
    </citation>
    <scope>NUCLEOTIDE SEQUENCE</scope>
    <source>
        <strain evidence="1">FR3</strain>
    </source>
</reference>
<dbReference type="EMBL" id="LN856957">
    <property type="protein sequence ID" value="CDP95928.1"/>
    <property type="molecule type" value="Genomic_DNA"/>
</dbReference>
<protein>
    <submittedName>
        <fullName evidence="1">Bm465</fullName>
    </submittedName>
</protein>
<name>A0A0J9XUE9_BRUMA</name>
<reference evidence="1" key="2">
    <citation type="submission" date="2012-12" db="EMBL/GenBank/DDBJ databases">
        <authorList>
            <person name="Gao Y.W."/>
            <person name="Fan S.T."/>
            <person name="Sun H.T."/>
            <person name="Wang Z."/>
            <person name="Gao X.L."/>
            <person name="Li Y.G."/>
            <person name="Wang T.C."/>
            <person name="Zhang K."/>
            <person name="Xu W.W."/>
            <person name="Yu Z.J."/>
            <person name="Xia X.Z."/>
        </authorList>
    </citation>
    <scope>NUCLEOTIDE SEQUENCE</scope>
    <source>
        <strain evidence="1">FR3</strain>
    </source>
</reference>
<gene>
    <name evidence="1" type="primary">Bm465</name>
    <name evidence="1" type="ORF">BM_Bm465</name>
</gene>
<proteinExistence type="predicted"/>